<feature type="compositionally biased region" description="Basic residues" evidence="1">
    <location>
        <begin position="40"/>
        <end position="50"/>
    </location>
</feature>
<evidence type="ECO:0000256" key="1">
    <source>
        <dbReference type="SAM" id="MobiDB-lite"/>
    </source>
</evidence>
<evidence type="ECO:0008006" key="4">
    <source>
        <dbReference type="Google" id="ProtNLM"/>
    </source>
</evidence>
<sequence>MPRKAGPKPEPTSTRPRRACRDKNPEPEPEKEKEPEKKEKKSTKAKRTATKAKAEEPRKKPREEVISEEDEEVAEEVVAETKSKRGKKKESAPPGMHPAISARIQELVAQFRAQDQADTSAAPVGEDEVAPFDFAMLPAGILQDVFCFVSFETVTVLSHAARTQFRLTFFPLVDWAGAGAGAGAGAAVCHAWREIVLHEVIRLRTLPLLGTRQQIQYGGYYMGPARYTCTADTGRVQGLIKYAIHLRDDLAVEPPRDLLVSSSLVPTLCAPVRPPAVGLEDLLKRMPHLRSVRVAVSEVNQPMMAVVAPILPLLGRHCKNVTHLNSVPFPVGPGAVVGSVDVADLARLFPRLEAALLDHTFASTMDSLKDGGAPRFEELAQLRSLSLPFILPDPDSKTGAYRELFEDVLPRCGQLRRLHLVDQFVSTVAQPSFGFGRVPADRPQDPAPLLVALRGCGPTLAVLKLALTENVPVPALFELLSQAAPGLNTLEVALRKRPSTGPMFGMPPPAPAGTSVVTLAHPALARLSIMANPTFGLTLRLAAPALQACSAPPRASWAPPHWGPSGSCPAAPWAAGASGLTMHLGLVVSGFVSECPSAHLQSVPFAVLATRDAVDNFLSFLRTSGGRVQAVTLSQQCTDTTIGQGPAVADPRVMYFGGGVAGAGAVPIRPASEDPPVPRAFFASADLPPAAAACWKLDQGGAPDPARALPAARGPVKDGWQTVDFLPILHRQLAAATAVPLGVAGGDVGLSCLRELDLRFPARTNFQSMGMARVRRGYRHVQLELEGCLFDAPARARVRLALSHPALEKVRLGGFQCGELLLDLPALRALSVYEAVVKGDIYAGP</sequence>
<feature type="compositionally biased region" description="Acidic residues" evidence="1">
    <location>
        <begin position="66"/>
        <end position="78"/>
    </location>
</feature>
<reference evidence="2" key="1">
    <citation type="journal article" date="2022" name="bioRxiv">
        <title>Genomics of Preaxostyla Flagellates Illuminates Evolutionary Transitions and the Path Towards Mitochondrial Loss.</title>
        <authorList>
            <person name="Novak L.V.F."/>
            <person name="Treitli S.C."/>
            <person name="Pyrih J."/>
            <person name="Halakuc P."/>
            <person name="Pipaliya S.V."/>
            <person name="Vacek V."/>
            <person name="Brzon O."/>
            <person name="Soukal P."/>
            <person name="Eme L."/>
            <person name="Dacks J.B."/>
            <person name="Karnkowska A."/>
            <person name="Elias M."/>
            <person name="Hampl V."/>
        </authorList>
    </citation>
    <scope>NUCLEOTIDE SEQUENCE</scope>
    <source>
        <strain evidence="2">RCP-MX</strain>
    </source>
</reference>
<feature type="compositionally biased region" description="Basic and acidic residues" evidence="1">
    <location>
        <begin position="52"/>
        <end position="65"/>
    </location>
</feature>
<dbReference type="Proteomes" id="UP001141327">
    <property type="component" value="Unassembled WGS sequence"/>
</dbReference>
<comment type="caution">
    <text evidence="2">The sequence shown here is derived from an EMBL/GenBank/DDBJ whole genome shotgun (WGS) entry which is preliminary data.</text>
</comment>
<dbReference type="EMBL" id="JAPMOS010000013">
    <property type="protein sequence ID" value="KAJ4460452.1"/>
    <property type="molecule type" value="Genomic_DNA"/>
</dbReference>
<evidence type="ECO:0000313" key="2">
    <source>
        <dbReference type="EMBL" id="KAJ4460452.1"/>
    </source>
</evidence>
<proteinExistence type="predicted"/>
<protein>
    <recommendedName>
        <fullName evidence="4">F-box domain-containing protein</fullName>
    </recommendedName>
</protein>
<evidence type="ECO:0000313" key="3">
    <source>
        <dbReference type="Proteomes" id="UP001141327"/>
    </source>
</evidence>
<keyword evidence="3" id="KW-1185">Reference proteome</keyword>
<organism evidence="2 3">
    <name type="scientific">Paratrimastix pyriformis</name>
    <dbReference type="NCBI Taxonomy" id="342808"/>
    <lineage>
        <taxon>Eukaryota</taxon>
        <taxon>Metamonada</taxon>
        <taxon>Preaxostyla</taxon>
        <taxon>Paratrimastigidae</taxon>
        <taxon>Paratrimastix</taxon>
    </lineage>
</organism>
<gene>
    <name evidence="2" type="ORF">PAPYR_3496</name>
</gene>
<feature type="region of interest" description="Disordered" evidence="1">
    <location>
        <begin position="1"/>
        <end position="97"/>
    </location>
</feature>
<name>A0ABQ8UMQ5_9EUKA</name>
<feature type="compositionally biased region" description="Basic and acidic residues" evidence="1">
    <location>
        <begin position="19"/>
        <end position="39"/>
    </location>
</feature>
<accession>A0ABQ8UMQ5</accession>